<accession>A0A0C3KDI5</accession>
<dbReference type="OrthoDB" id="3350660at2759"/>
<keyword evidence="3" id="KW-1185">Reference proteome</keyword>
<feature type="region of interest" description="Disordered" evidence="1">
    <location>
        <begin position="376"/>
        <end position="400"/>
    </location>
</feature>
<gene>
    <name evidence="2" type="ORF">M407DRAFT_11368</name>
</gene>
<reference evidence="2 3" key="1">
    <citation type="submission" date="2014-04" db="EMBL/GenBank/DDBJ databases">
        <authorList>
            <consortium name="DOE Joint Genome Institute"/>
            <person name="Kuo A."/>
            <person name="Girlanda M."/>
            <person name="Perotto S."/>
            <person name="Kohler A."/>
            <person name="Nagy L.G."/>
            <person name="Floudas D."/>
            <person name="Copeland A."/>
            <person name="Barry K.W."/>
            <person name="Cichocki N."/>
            <person name="Veneault-Fourrey C."/>
            <person name="LaButti K."/>
            <person name="Lindquist E.A."/>
            <person name="Lipzen A."/>
            <person name="Lundell T."/>
            <person name="Morin E."/>
            <person name="Murat C."/>
            <person name="Sun H."/>
            <person name="Tunlid A."/>
            <person name="Henrissat B."/>
            <person name="Grigoriev I.V."/>
            <person name="Hibbett D.S."/>
            <person name="Martin F."/>
            <person name="Nordberg H.P."/>
            <person name="Cantor M.N."/>
            <person name="Hua S.X."/>
        </authorList>
    </citation>
    <scope>NUCLEOTIDE SEQUENCE [LARGE SCALE GENOMIC DNA]</scope>
    <source>
        <strain evidence="2 3">MUT 4182</strain>
    </source>
</reference>
<reference evidence="3" key="2">
    <citation type="submission" date="2015-01" db="EMBL/GenBank/DDBJ databases">
        <title>Evolutionary Origins and Diversification of the Mycorrhizal Mutualists.</title>
        <authorList>
            <consortium name="DOE Joint Genome Institute"/>
            <consortium name="Mycorrhizal Genomics Consortium"/>
            <person name="Kohler A."/>
            <person name="Kuo A."/>
            <person name="Nagy L.G."/>
            <person name="Floudas D."/>
            <person name="Copeland A."/>
            <person name="Barry K.W."/>
            <person name="Cichocki N."/>
            <person name="Veneault-Fourrey C."/>
            <person name="LaButti K."/>
            <person name="Lindquist E.A."/>
            <person name="Lipzen A."/>
            <person name="Lundell T."/>
            <person name="Morin E."/>
            <person name="Murat C."/>
            <person name="Riley R."/>
            <person name="Ohm R."/>
            <person name="Sun H."/>
            <person name="Tunlid A."/>
            <person name="Henrissat B."/>
            <person name="Grigoriev I.V."/>
            <person name="Hibbett D.S."/>
            <person name="Martin F."/>
        </authorList>
    </citation>
    <scope>NUCLEOTIDE SEQUENCE [LARGE SCALE GENOMIC DNA]</scope>
    <source>
        <strain evidence="3">MUT 4182</strain>
    </source>
</reference>
<evidence type="ECO:0000256" key="1">
    <source>
        <dbReference type="SAM" id="MobiDB-lite"/>
    </source>
</evidence>
<evidence type="ECO:0000313" key="3">
    <source>
        <dbReference type="Proteomes" id="UP000054248"/>
    </source>
</evidence>
<sequence length="400" mass="44829">MENCADICFSNEDTQGLGRAILFGLGLNGGLVASRQSPLIRLVTVAGRSWPGEKGSKNDDRRRLAIRDPRLGNGDRLAAGDWRLATGDWRLATGDWRLVTGDWRLATDGHRLGNCDPWRLATDDIRKAKAKDESSGRLRQQMASDKRLTMSEGRPARGERELAVEFRLATDKRQKAKGERRKAKVGNRCDPVGTDDRRLGIGTKSLRYRVRADWRQHPTSDIRCALKGERRPGTWDGWLAAEEGVTRLMTESLLIDGGRNLWYMILVDDWRLATGRRWLVASRLSPFAFRFMYIVSRQPSFASRQPPAVAIPQSVTVGRQPPLVAPHQIIHLLLVAFRPFAFRIPSVAGRRSPVASSQLPAGHHSPIADRGLPAASCHPHQIGRRSQRPATVTRRMRGDW</sequence>
<dbReference type="AlphaFoldDB" id="A0A0C3KDI5"/>
<dbReference type="EMBL" id="KN823218">
    <property type="protein sequence ID" value="KIO19498.1"/>
    <property type="molecule type" value="Genomic_DNA"/>
</dbReference>
<feature type="region of interest" description="Disordered" evidence="1">
    <location>
        <begin position="131"/>
        <end position="157"/>
    </location>
</feature>
<evidence type="ECO:0000313" key="2">
    <source>
        <dbReference type="EMBL" id="KIO19498.1"/>
    </source>
</evidence>
<name>A0A0C3KDI5_9AGAM</name>
<dbReference type="STRING" id="1051891.A0A0C3KDI5"/>
<proteinExistence type="predicted"/>
<feature type="compositionally biased region" description="Basic and acidic residues" evidence="1">
    <location>
        <begin position="144"/>
        <end position="157"/>
    </location>
</feature>
<organism evidence="2 3">
    <name type="scientific">Tulasnella calospora MUT 4182</name>
    <dbReference type="NCBI Taxonomy" id="1051891"/>
    <lineage>
        <taxon>Eukaryota</taxon>
        <taxon>Fungi</taxon>
        <taxon>Dikarya</taxon>
        <taxon>Basidiomycota</taxon>
        <taxon>Agaricomycotina</taxon>
        <taxon>Agaricomycetes</taxon>
        <taxon>Cantharellales</taxon>
        <taxon>Tulasnellaceae</taxon>
        <taxon>Tulasnella</taxon>
    </lineage>
</organism>
<dbReference type="Proteomes" id="UP000054248">
    <property type="component" value="Unassembled WGS sequence"/>
</dbReference>
<protein>
    <submittedName>
        <fullName evidence="2">Uncharacterized protein</fullName>
    </submittedName>
</protein>
<dbReference type="HOGENOM" id="CLU_689276_0_0_1"/>